<dbReference type="Proteomes" id="UP000026962">
    <property type="component" value="Chromosome 8"/>
</dbReference>
<feature type="compositionally biased region" description="Basic and acidic residues" evidence="1">
    <location>
        <begin position="14"/>
        <end position="24"/>
    </location>
</feature>
<accession>A0A0E0LV20</accession>
<reference evidence="2" key="1">
    <citation type="submission" date="2015-04" db="UniProtKB">
        <authorList>
            <consortium name="EnsemblPlants"/>
        </authorList>
    </citation>
    <scope>IDENTIFICATION</scope>
</reference>
<dbReference type="Gramene" id="OPUNC08G13480.3">
    <property type="protein sequence ID" value="OPUNC08G13480.3"/>
    <property type="gene ID" value="OPUNC08G13480"/>
</dbReference>
<evidence type="ECO:0000313" key="3">
    <source>
        <dbReference type="Proteomes" id="UP000026962"/>
    </source>
</evidence>
<organism evidence="2">
    <name type="scientific">Oryza punctata</name>
    <name type="common">Red rice</name>
    <dbReference type="NCBI Taxonomy" id="4537"/>
    <lineage>
        <taxon>Eukaryota</taxon>
        <taxon>Viridiplantae</taxon>
        <taxon>Streptophyta</taxon>
        <taxon>Embryophyta</taxon>
        <taxon>Tracheophyta</taxon>
        <taxon>Spermatophyta</taxon>
        <taxon>Magnoliopsida</taxon>
        <taxon>Liliopsida</taxon>
        <taxon>Poales</taxon>
        <taxon>Poaceae</taxon>
        <taxon>BOP clade</taxon>
        <taxon>Oryzoideae</taxon>
        <taxon>Oryzeae</taxon>
        <taxon>Oryzinae</taxon>
        <taxon>Oryza</taxon>
    </lineage>
</organism>
<sequence>MVATAGSGQLCKLQGKEEARREDATGPLQPLLQAGTNSLGYHSNAQCLNSNNALEKLRTLRVYPCVQVVPETTGASLQE</sequence>
<dbReference type="HOGENOM" id="CLU_2610235_0_0_1"/>
<name>A0A0E0LV20_ORYPU</name>
<evidence type="ECO:0000313" key="2">
    <source>
        <dbReference type="EnsemblPlants" id="OPUNC08G13480.3"/>
    </source>
</evidence>
<protein>
    <submittedName>
        <fullName evidence="2">Uncharacterized protein</fullName>
    </submittedName>
</protein>
<dbReference type="EnsemblPlants" id="OPUNC08G13480.3">
    <property type="protein sequence ID" value="OPUNC08G13480.3"/>
    <property type="gene ID" value="OPUNC08G13480"/>
</dbReference>
<proteinExistence type="predicted"/>
<reference evidence="2" key="2">
    <citation type="submission" date="2018-05" db="EMBL/GenBank/DDBJ databases">
        <title>OpunRS2 (Oryza punctata Reference Sequence Version 2).</title>
        <authorList>
            <person name="Zhang J."/>
            <person name="Kudrna D."/>
            <person name="Lee S."/>
            <person name="Talag J."/>
            <person name="Welchert J."/>
            <person name="Wing R.A."/>
        </authorList>
    </citation>
    <scope>NUCLEOTIDE SEQUENCE [LARGE SCALE GENOMIC DNA]</scope>
</reference>
<feature type="region of interest" description="Disordered" evidence="1">
    <location>
        <begin position="1"/>
        <end position="35"/>
    </location>
</feature>
<keyword evidence="3" id="KW-1185">Reference proteome</keyword>
<dbReference type="AlphaFoldDB" id="A0A0E0LV20"/>
<evidence type="ECO:0000256" key="1">
    <source>
        <dbReference type="SAM" id="MobiDB-lite"/>
    </source>
</evidence>